<organism evidence="2 3">
    <name type="scientific">Brevundimonas naejangsanensis</name>
    <dbReference type="NCBI Taxonomy" id="588932"/>
    <lineage>
        <taxon>Bacteria</taxon>
        <taxon>Pseudomonadati</taxon>
        <taxon>Pseudomonadota</taxon>
        <taxon>Alphaproteobacteria</taxon>
        <taxon>Caulobacterales</taxon>
        <taxon>Caulobacteraceae</taxon>
        <taxon>Brevundimonas</taxon>
    </lineage>
</organism>
<dbReference type="RefSeq" id="WP_025978077.1">
    <property type="nucleotide sequence ID" value="NZ_CP015614.1"/>
</dbReference>
<evidence type="ECO:0000259" key="1">
    <source>
        <dbReference type="PROSITE" id="PS51186"/>
    </source>
</evidence>
<protein>
    <submittedName>
        <fullName evidence="2">GNAT family acetyltransferase</fullName>
    </submittedName>
</protein>
<dbReference type="Gene3D" id="3.40.630.30">
    <property type="match status" value="1"/>
</dbReference>
<dbReference type="EMBL" id="CP015614">
    <property type="protein sequence ID" value="ANF54523.1"/>
    <property type="molecule type" value="Genomic_DNA"/>
</dbReference>
<dbReference type="OrthoDB" id="9815099at2"/>
<dbReference type="InterPro" id="IPR016181">
    <property type="entry name" value="Acyl_CoA_acyltransferase"/>
</dbReference>
<dbReference type="InterPro" id="IPR000182">
    <property type="entry name" value="GNAT_dom"/>
</dbReference>
<dbReference type="Proteomes" id="UP000077603">
    <property type="component" value="Chromosome"/>
</dbReference>
<keyword evidence="3" id="KW-1185">Reference proteome</keyword>
<reference evidence="2 3" key="1">
    <citation type="journal article" date="2014" name="Genome Announc.">
        <title>Genome Sequence of a Promising Hydrogen-Producing Facultative Anaerobic Bacterium, Brevundimonas naejangsanensis Strain B1.</title>
        <authorList>
            <person name="Su H."/>
            <person name="Zhang T."/>
            <person name="Bao M."/>
            <person name="Jiang Y."/>
            <person name="Wang Y."/>
            <person name="Tan T."/>
        </authorList>
    </citation>
    <scope>NUCLEOTIDE SEQUENCE [LARGE SCALE GENOMIC DNA]</scope>
    <source>
        <strain evidence="2 3">B1</strain>
    </source>
</reference>
<feature type="domain" description="N-acetyltransferase" evidence="1">
    <location>
        <begin position="17"/>
        <end position="158"/>
    </location>
</feature>
<evidence type="ECO:0000313" key="3">
    <source>
        <dbReference type="Proteomes" id="UP000077603"/>
    </source>
</evidence>
<dbReference type="eggNOG" id="COG3153">
    <property type="taxonomic scope" value="Bacteria"/>
</dbReference>
<dbReference type="SUPFAM" id="SSF55729">
    <property type="entry name" value="Acyl-CoA N-acyltransferases (Nat)"/>
    <property type="match status" value="1"/>
</dbReference>
<name>A0A172Y5P2_9CAUL</name>
<dbReference type="STRING" id="588932.DA69_07085"/>
<dbReference type="Pfam" id="PF00583">
    <property type="entry name" value="Acetyltransf_1"/>
    <property type="match status" value="1"/>
</dbReference>
<dbReference type="PROSITE" id="PS51186">
    <property type="entry name" value="GNAT"/>
    <property type="match status" value="1"/>
</dbReference>
<sequence>MNAAPASASSDDPQIAGSITRETPADAAAVDALVIAAFGPGRFAKTAERLRERAPLAAGFCLHEDGRLIGSVRLWSILTGEARSVFLGPIAVDKASRSTGLGGELVRACIEEGKTLGLDGILLVGDPPYFSRFGFQPAPEAVLPGPVDQRRVMWLPFTAAAPVGAVRPDV</sequence>
<keyword evidence="2" id="KW-0808">Transferase</keyword>
<dbReference type="KEGG" id="bne:DA69_07085"/>
<dbReference type="AlphaFoldDB" id="A0A172Y5P2"/>
<dbReference type="CDD" id="cd04301">
    <property type="entry name" value="NAT_SF"/>
    <property type="match status" value="1"/>
</dbReference>
<dbReference type="GO" id="GO:0016747">
    <property type="term" value="F:acyltransferase activity, transferring groups other than amino-acyl groups"/>
    <property type="evidence" value="ECO:0007669"/>
    <property type="project" value="InterPro"/>
</dbReference>
<gene>
    <name evidence="2" type="ORF">DA69_07085</name>
</gene>
<proteinExistence type="predicted"/>
<accession>A0A172Y5P2</accession>
<evidence type="ECO:0000313" key="2">
    <source>
        <dbReference type="EMBL" id="ANF54523.1"/>
    </source>
</evidence>